<proteinExistence type="predicted"/>
<protein>
    <submittedName>
        <fullName evidence="1">Uncharacterized protein</fullName>
    </submittedName>
</protein>
<organism evidence="1 2">
    <name type="scientific">Kribbella koreensis</name>
    <dbReference type="NCBI Taxonomy" id="57909"/>
    <lineage>
        <taxon>Bacteria</taxon>
        <taxon>Bacillati</taxon>
        <taxon>Actinomycetota</taxon>
        <taxon>Actinomycetes</taxon>
        <taxon>Propionibacteriales</taxon>
        <taxon>Kribbellaceae</taxon>
        <taxon>Kribbella</taxon>
    </lineage>
</organism>
<dbReference type="Proteomes" id="UP001500542">
    <property type="component" value="Unassembled WGS sequence"/>
</dbReference>
<gene>
    <name evidence="1" type="ORF">GCM10009554_04990</name>
</gene>
<reference evidence="1 2" key="1">
    <citation type="journal article" date="2019" name="Int. J. Syst. Evol. Microbiol.">
        <title>The Global Catalogue of Microorganisms (GCM) 10K type strain sequencing project: providing services to taxonomists for standard genome sequencing and annotation.</title>
        <authorList>
            <consortium name="The Broad Institute Genomics Platform"/>
            <consortium name="The Broad Institute Genome Sequencing Center for Infectious Disease"/>
            <person name="Wu L."/>
            <person name="Ma J."/>
        </authorList>
    </citation>
    <scope>NUCLEOTIDE SEQUENCE [LARGE SCALE GENOMIC DNA]</scope>
    <source>
        <strain evidence="1 2">JCM 10977</strain>
    </source>
</reference>
<evidence type="ECO:0000313" key="1">
    <source>
        <dbReference type="EMBL" id="GAA0925466.1"/>
    </source>
</evidence>
<name>A0ABN1PCE1_9ACTN</name>
<evidence type="ECO:0000313" key="2">
    <source>
        <dbReference type="Proteomes" id="UP001500542"/>
    </source>
</evidence>
<comment type="caution">
    <text evidence="1">The sequence shown here is derived from an EMBL/GenBank/DDBJ whole genome shotgun (WGS) entry which is preliminary data.</text>
</comment>
<accession>A0ABN1PCE1</accession>
<dbReference type="EMBL" id="BAAAHK010000002">
    <property type="protein sequence ID" value="GAA0925466.1"/>
    <property type="molecule type" value="Genomic_DNA"/>
</dbReference>
<sequence>MVQCLFAYELPCVSTQLLAPWQRMKNHLKTRDFLNPQWWRRCLARVPSLSLGPAYVKHIGFYLAYVRGHGDRAWESELGWQTGQTRSVDKGWIHKDHRAAQ</sequence>
<keyword evidence="2" id="KW-1185">Reference proteome</keyword>